<evidence type="ECO:0000259" key="1">
    <source>
        <dbReference type="Pfam" id="PF01636"/>
    </source>
</evidence>
<organism evidence="2">
    <name type="scientific">Amphimedon queenslandica</name>
    <name type="common">Sponge</name>
    <dbReference type="NCBI Taxonomy" id="400682"/>
    <lineage>
        <taxon>Eukaryota</taxon>
        <taxon>Metazoa</taxon>
        <taxon>Porifera</taxon>
        <taxon>Demospongiae</taxon>
        <taxon>Heteroscleromorpha</taxon>
        <taxon>Haplosclerida</taxon>
        <taxon>Niphatidae</taxon>
        <taxon>Amphimedon</taxon>
    </lineage>
</organism>
<dbReference type="Gene3D" id="3.30.200.20">
    <property type="entry name" value="Phosphorylase Kinase, domain 1"/>
    <property type="match status" value="1"/>
</dbReference>
<dbReference type="InterPro" id="IPR011009">
    <property type="entry name" value="Kinase-like_dom_sf"/>
</dbReference>
<evidence type="ECO:0000313" key="2">
    <source>
        <dbReference type="EnsemblMetazoa" id="Aqu2.1.14909_001"/>
    </source>
</evidence>
<dbReference type="Gene3D" id="3.90.1200.10">
    <property type="match status" value="1"/>
</dbReference>
<dbReference type="SUPFAM" id="SSF56112">
    <property type="entry name" value="Protein kinase-like (PK-like)"/>
    <property type="match status" value="1"/>
</dbReference>
<feature type="domain" description="Aminoglycoside phosphotransferase" evidence="1">
    <location>
        <begin position="66"/>
        <end position="301"/>
    </location>
</feature>
<dbReference type="InParanoid" id="A0A1X7TJA4"/>
<dbReference type="InterPro" id="IPR002575">
    <property type="entry name" value="Aminoglycoside_PTrfase"/>
</dbReference>
<proteinExistence type="predicted"/>
<dbReference type="Pfam" id="PF01636">
    <property type="entry name" value="APH"/>
    <property type="match status" value="1"/>
</dbReference>
<name>A0A1X7TJA4_AMPQE</name>
<dbReference type="EnsemblMetazoa" id="Aqu2.1.14909_001">
    <property type="protein sequence ID" value="Aqu2.1.14909_001"/>
    <property type="gene ID" value="Aqu2.1.14909"/>
</dbReference>
<dbReference type="AlphaFoldDB" id="A0A1X7TJA4"/>
<dbReference type="eggNOG" id="KOG2670">
    <property type="taxonomic scope" value="Eukaryota"/>
</dbReference>
<sequence length="345" mass="38495">MIDPERSAALRLRVMVFGHRVLIPRRGAFRPKGIQKGIGTMSDLEDRCRRLLDELGLASPHEPLSVEPLSGGVASDIALVRIADRKICVKFALAKLKTAVDWFAPIHRNAAEYAWLRVAAEIAPENALCLYGRSDRSHGFAMEFLQGEDIYLWKAALLSEAPDRGVAARVGALLGRIHAVSAAPDFDRSPFANQDDFHALRVEPYLIHTAREHADLRCHFERLVDDLHRADRALVHGDASPKNIIVRKGAPIILDAECATMGDASFDPAFCLNHLALKAIHLPNSRARYLGHAGRLWQAYAERIVWESQSEVEERICRLLPALMLARIDGKSPVEYLNECERQSV</sequence>
<reference evidence="2" key="1">
    <citation type="submission" date="2017-05" db="UniProtKB">
        <authorList>
            <consortium name="EnsemblMetazoa"/>
        </authorList>
    </citation>
    <scope>IDENTIFICATION</scope>
</reference>
<protein>
    <recommendedName>
        <fullName evidence="1">Aminoglycoside phosphotransferase domain-containing protein</fullName>
    </recommendedName>
</protein>
<accession>A0A1X7TJA4</accession>